<feature type="compositionally biased region" description="Low complexity" evidence="2">
    <location>
        <begin position="129"/>
        <end position="147"/>
    </location>
</feature>
<dbReference type="Pfam" id="PF01424">
    <property type="entry name" value="R3H"/>
    <property type="match status" value="1"/>
</dbReference>
<evidence type="ECO:0000256" key="2">
    <source>
        <dbReference type="SAM" id="MobiDB-lite"/>
    </source>
</evidence>
<sequence length="638" mass="68958">MHSASPCISDPDFSVICNSVGRIQLSPNTISTSGHSSGMNESTINYIPSSSSNPRPTSTNHQRMPTSSPSIVACNIGSLRSSSSIANTVMTTSQLPPVAILRRADGSQFTLPPAPQRVLRKNHDRADSDALSASSSADGSMSRTSTSNSAHGMVDTPDPVEFQGVLIDPFILKNVALPKDRPLILKVEAEMSSFISSHRMDLRYPGLNSYERLIVHRLAGFFKLIHVVDRMKTVILSRTIETEIPPLKLRDIPPVDPSTAINAEAAKDSVTGSQTDETSSNSSSSNNKTNVQIMQRNGRTPSNNSSGGRGPVNYNSSSTTPLSPTAMSPSPSSNPLSTFEERQEEYNRARERIFSETIANGSTPKGSDDGIFQQQQTQQPTRRYTDRSADGGNGGGWYRGDQSLSSTQRPSFNTVSNTTTNMRPSKGYQSNRSKPQYTHLQHPLPPTPTRTPFNSSNSADVSALQYQNNRPYRPQQQHFQYQQQSDYRPPNSAAMGYMPHQAGSLGMVSGQQSPMGYIPVQQPDGSVAYQPVMYPAVMPVPVYFPPPSAPAGMPSQQQQPTPAGPAHGNVRNAESGITPTPNGNYGFGTYPYMIPQQPMYSYPANGMMMPPPSMSDPNIGSNAGPPSDASNSAMPSQH</sequence>
<comment type="caution">
    <text evidence="4">The sequence shown here is derived from an EMBL/GenBank/DDBJ whole genome shotgun (WGS) entry which is preliminary data.</text>
</comment>
<dbReference type="Pfam" id="PF12752">
    <property type="entry name" value="SUZ"/>
    <property type="match status" value="1"/>
</dbReference>
<accession>A0A507DBC5</accession>
<dbReference type="PROSITE" id="PS51673">
    <property type="entry name" value="SUZ"/>
    <property type="match status" value="1"/>
</dbReference>
<proteinExistence type="predicted"/>
<evidence type="ECO:0000259" key="3">
    <source>
        <dbReference type="PROSITE" id="PS51673"/>
    </source>
</evidence>
<name>A0A507DBC5_9FUNG</name>
<feature type="compositionally biased region" description="Polar residues" evidence="2">
    <location>
        <begin position="402"/>
        <end position="436"/>
    </location>
</feature>
<dbReference type="Proteomes" id="UP000317494">
    <property type="component" value="Unassembled WGS sequence"/>
</dbReference>
<feature type="compositionally biased region" description="Basic and acidic residues" evidence="2">
    <location>
        <begin position="339"/>
        <end position="354"/>
    </location>
</feature>
<feature type="compositionally biased region" description="Polar residues" evidence="2">
    <location>
        <begin position="313"/>
        <end position="337"/>
    </location>
</feature>
<feature type="region of interest" description="Disordered" evidence="2">
    <location>
        <begin position="549"/>
        <end position="581"/>
    </location>
</feature>
<evidence type="ECO:0000313" key="5">
    <source>
        <dbReference type="Proteomes" id="UP000317494"/>
    </source>
</evidence>
<dbReference type="VEuPathDB" id="FungiDB:SeMB42_g02811"/>
<feature type="domain" description="SUZ" evidence="3">
    <location>
        <begin position="269"/>
        <end position="358"/>
    </location>
</feature>
<dbReference type="STRING" id="286115.A0A507DBC5"/>
<feature type="region of interest" description="Disordered" evidence="2">
    <location>
        <begin position="610"/>
        <end position="638"/>
    </location>
</feature>
<dbReference type="GO" id="GO:0003676">
    <property type="term" value="F:nucleic acid binding"/>
    <property type="evidence" value="ECO:0007669"/>
    <property type="project" value="InterPro"/>
</dbReference>
<feature type="region of interest" description="Disordered" evidence="2">
    <location>
        <begin position="264"/>
        <end position="459"/>
    </location>
</feature>
<feature type="region of interest" description="Disordered" evidence="2">
    <location>
        <begin position="28"/>
        <end position="68"/>
    </location>
</feature>
<keyword evidence="1" id="KW-0597">Phosphoprotein</keyword>
<dbReference type="PANTHER" id="PTHR15672:SF8">
    <property type="entry name" value="PROTEIN ENCORE"/>
    <property type="match status" value="1"/>
</dbReference>
<dbReference type="AlphaFoldDB" id="A0A507DBC5"/>
<feature type="compositionally biased region" description="Polar residues" evidence="2">
    <location>
        <begin position="628"/>
        <end position="638"/>
    </location>
</feature>
<dbReference type="InterPro" id="IPR051937">
    <property type="entry name" value="R3H_domain_containing"/>
</dbReference>
<organism evidence="4 5">
    <name type="scientific">Synchytrium endobioticum</name>
    <dbReference type="NCBI Taxonomy" id="286115"/>
    <lineage>
        <taxon>Eukaryota</taxon>
        <taxon>Fungi</taxon>
        <taxon>Fungi incertae sedis</taxon>
        <taxon>Chytridiomycota</taxon>
        <taxon>Chytridiomycota incertae sedis</taxon>
        <taxon>Chytridiomycetes</taxon>
        <taxon>Synchytriales</taxon>
        <taxon>Synchytriaceae</taxon>
        <taxon>Synchytrium</taxon>
    </lineage>
</organism>
<dbReference type="SUPFAM" id="SSF82708">
    <property type="entry name" value="R3H domain"/>
    <property type="match status" value="1"/>
</dbReference>
<dbReference type="PANTHER" id="PTHR15672">
    <property type="entry name" value="CAMP-REGULATED PHOSPHOPROTEIN 21 RELATED R3H DOMAIN CONTAINING PROTEIN"/>
    <property type="match status" value="1"/>
</dbReference>
<feature type="region of interest" description="Disordered" evidence="2">
    <location>
        <begin position="109"/>
        <end position="154"/>
    </location>
</feature>
<dbReference type="EMBL" id="QEAN01000092">
    <property type="protein sequence ID" value="TPX48874.1"/>
    <property type="molecule type" value="Genomic_DNA"/>
</dbReference>
<feature type="compositionally biased region" description="Polar residues" evidence="2">
    <location>
        <begin position="28"/>
        <end position="47"/>
    </location>
</feature>
<dbReference type="InterPro" id="IPR024771">
    <property type="entry name" value="SUZ"/>
</dbReference>
<keyword evidence="5" id="KW-1185">Reference proteome</keyword>
<evidence type="ECO:0000313" key="4">
    <source>
        <dbReference type="EMBL" id="TPX48874.1"/>
    </source>
</evidence>
<protein>
    <recommendedName>
        <fullName evidence="3">SUZ domain-containing protein</fullName>
    </recommendedName>
</protein>
<evidence type="ECO:0000256" key="1">
    <source>
        <dbReference type="ARBA" id="ARBA00022553"/>
    </source>
</evidence>
<dbReference type="InterPro" id="IPR036867">
    <property type="entry name" value="R3H_dom_sf"/>
</dbReference>
<gene>
    <name evidence="4" type="ORF">SeMB42_g02811</name>
</gene>
<reference evidence="4 5" key="1">
    <citation type="journal article" date="2019" name="Sci. Rep.">
        <title>Comparative genomics of chytrid fungi reveal insights into the obligate biotrophic and pathogenic lifestyle of Synchytrium endobioticum.</title>
        <authorList>
            <person name="van de Vossenberg B.T.L.H."/>
            <person name="Warris S."/>
            <person name="Nguyen H.D.T."/>
            <person name="van Gent-Pelzer M.P.E."/>
            <person name="Joly D.L."/>
            <person name="van de Geest H.C."/>
            <person name="Bonants P.J.M."/>
            <person name="Smith D.S."/>
            <person name="Levesque C.A."/>
            <person name="van der Lee T.A.J."/>
        </authorList>
    </citation>
    <scope>NUCLEOTIDE SEQUENCE [LARGE SCALE GENOMIC DNA]</scope>
    <source>
        <strain evidence="4 5">MB42</strain>
    </source>
</reference>
<dbReference type="InterPro" id="IPR001374">
    <property type="entry name" value="R3H_dom"/>
</dbReference>
<feature type="compositionally biased region" description="Low complexity" evidence="2">
    <location>
        <begin position="48"/>
        <end position="60"/>
    </location>
</feature>
<dbReference type="CDD" id="cd02642">
    <property type="entry name" value="R3H_encore_like"/>
    <property type="match status" value="1"/>
</dbReference>
<feature type="compositionally biased region" description="Polar residues" evidence="2">
    <location>
        <begin position="288"/>
        <end position="306"/>
    </location>
</feature>
<dbReference type="Gene3D" id="3.30.1370.50">
    <property type="entry name" value="R3H-like domain"/>
    <property type="match status" value="1"/>
</dbReference>